<dbReference type="AlphaFoldDB" id="A0A5J4RBN7"/>
<reference evidence="1" key="1">
    <citation type="submission" date="2019-03" db="EMBL/GenBank/DDBJ databases">
        <title>Single cell metagenomics reveals metabolic interactions within the superorganism composed of flagellate Streblomastix strix and complex community of Bacteroidetes bacteria on its surface.</title>
        <authorList>
            <person name="Treitli S.C."/>
            <person name="Kolisko M."/>
            <person name="Husnik F."/>
            <person name="Keeling P."/>
            <person name="Hampl V."/>
        </authorList>
    </citation>
    <scope>NUCLEOTIDE SEQUENCE</scope>
    <source>
        <strain evidence="1">STM</strain>
    </source>
</reference>
<protein>
    <submittedName>
        <fullName evidence="1">Tyrosine recombinase XerC</fullName>
    </submittedName>
</protein>
<proteinExistence type="predicted"/>
<evidence type="ECO:0000313" key="1">
    <source>
        <dbReference type="EMBL" id="KAA6331049.1"/>
    </source>
</evidence>
<comment type="caution">
    <text evidence="1">The sequence shown here is derived from an EMBL/GenBank/DDBJ whole genome shotgun (WGS) entry which is preliminary data.</text>
</comment>
<gene>
    <name evidence="1" type="ORF">EZS27_020318</name>
</gene>
<accession>A0A5J4RBN7</accession>
<name>A0A5J4RBN7_9ZZZZ</name>
<organism evidence="1">
    <name type="scientific">termite gut metagenome</name>
    <dbReference type="NCBI Taxonomy" id="433724"/>
    <lineage>
        <taxon>unclassified sequences</taxon>
        <taxon>metagenomes</taxon>
        <taxon>organismal metagenomes</taxon>
    </lineage>
</organism>
<dbReference type="EMBL" id="SNRY01001423">
    <property type="protein sequence ID" value="KAA6331049.1"/>
    <property type="molecule type" value="Genomic_DNA"/>
</dbReference>
<sequence length="27" mass="3111">ARVNNEKIGNDMQLLSKRIAGKYTYVQ</sequence>
<feature type="non-terminal residue" evidence="1">
    <location>
        <position position="1"/>
    </location>
</feature>